<reference evidence="3 4" key="1">
    <citation type="journal article" date="2019" name="Sci. Rep.">
        <title>Orb-weaving spider Araneus ventricosus genome elucidates the spidroin gene catalogue.</title>
        <authorList>
            <person name="Kono N."/>
            <person name="Nakamura H."/>
            <person name="Ohtoshi R."/>
            <person name="Moran D.A.P."/>
            <person name="Shinohara A."/>
            <person name="Yoshida Y."/>
            <person name="Fujiwara M."/>
            <person name="Mori M."/>
            <person name="Tomita M."/>
            <person name="Arakawa K."/>
        </authorList>
    </citation>
    <scope>NUCLEOTIDE SEQUENCE [LARGE SCALE GENOMIC DNA]</scope>
</reference>
<dbReference type="Gene3D" id="1.25.40.420">
    <property type="match status" value="1"/>
</dbReference>
<dbReference type="Gene3D" id="3.30.710.10">
    <property type="entry name" value="Potassium Channel Kv1.1, Chain A"/>
    <property type="match status" value="1"/>
</dbReference>
<dbReference type="InterPro" id="IPR008974">
    <property type="entry name" value="TRAF-like"/>
</dbReference>
<gene>
    <name evidence="3" type="primary">Tdpoz4_35</name>
    <name evidence="3" type="ORF">AVEN_91299_1</name>
</gene>
<dbReference type="SUPFAM" id="SSF54695">
    <property type="entry name" value="POZ domain"/>
    <property type="match status" value="1"/>
</dbReference>
<accession>A0A4Y2ETF2</accession>
<sequence length="499" mass="57626">MADCDEKCVSITWKFENISYFPEQIGEYISSPPFEVDAMGGTTWTIRIYPRGKEISSDYICVYLNREEDDSDPNYFEIKYQLAFIGKDGSVLKSGTCKYDFEESLGYGFLEFVKREEVYDTKRSIFLPEDTLTVRCRMWKIGETMLRDVRYFARTRIGVEKISFWWDLENFSSLESGKKISRLVKSPMNGTPLMSADLIVTGGVNCDEIIRFALSCQDKTIKYSTFRIFVINAFGNRVECNQEEFWLDEQRECEKFTFSFTRKKILANQRLFLPNDVLSLNWECAFSKGVVLTEIEDVQYGSTTSQVKISSANKVDKDTVLSTESLPEIVKLLYHDKSLWDVKLKTITGENRAHKLILSATSSVFKKMCDIMEYKGSKYIDVEDLDQRTVRRMLKYIYTSRVENLTWESATSLYEAANKYAILGLKNICSSYIINNLSTSNVSGALFLAENHADDEIKSAILEYLVKHGNELVNSEWRFMKNCNGKLVAEALYRLLYEN</sequence>
<evidence type="ECO:0000313" key="4">
    <source>
        <dbReference type="Proteomes" id="UP000499080"/>
    </source>
</evidence>
<dbReference type="OrthoDB" id="6359816at2759"/>
<feature type="domain" description="BTB" evidence="1">
    <location>
        <begin position="340"/>
        <end position="406"/>
    </location>
</feature>
<dbReference type="InterPro" id="IPR002083">
    <property type="entry name" value="MATH/TRAF_dom"/>
</dbReference>
<dbReference type="PROSITE" id="PS50097">
    <property type="entry name" value="BTB"/>
    <property type="match status" value="1"/>
</dbReference>
<dbReference type="Gene3D" id="2.60.210.10">
    <property type="entry name" value="Apoptosis, Tumor Necrosis Factor Receptor Associated Protein 2, Chain A"/>
    <property type="match status" value="1"/>
</dbReference>
<dbReference type="Pfam" id="PF00651">
    <property type="entry name" value="BTB"/>
    <property type="match status" value="1"/>
</dbReference>
<dbReference type="InterPro" id="IPR000210">
    <property type="entry name" value="BTB/POZ_dom"/>
</dbReference>
<dbReference type="SMART" id="SM00225">
    <property type="entry name" value="BTB"/>
    <property type="match status" value="1"/>
</dbReference>
<dbReference type="Proteomes" id="UP000499080">
    <property type="component" value="Unassembled WGS sequence"/>
</dbReference>
<dbReference type="CDD" id="cd00121">
    <property type="entry name" value="MATH"/>
    <property type="match status" value="1"/>
</dbReference>
<dbReference type="Pfam" id="PF22486">
    <property type="entry name" value="MATH_2"/>
    <property type="match status" value="1"/>
</dbReference>
<protein>
    <submittedName>
        <fullName evidence="3">TD and POZ domain-containing protein 4</fullName>
    </submittedName>
</protein>
<name>A0A4Y2ETF2_ARAVE</name>
<dbReference type="GO" id="GO:0030163">
    <property type="term" value="P:protein catabolic process"/>
    <property type="evidence" value="ECO:0007669"/>
    <property type="project" value="UniProtKB-ARBA"/>
</dbReference>
<dbReference type="SUPFAM" id="SSF49599">
    <property type="entry name" value="TRAF domain-like"/>
    <property type="match status" value="1"/>
</dbReference>
<proteinExistence type="predicted"/>
<dbReference type="PANTHER" id="PTHR24413">
    <property type="entry name" value="SPECKLE-TYPE POZ PROTEIN"/>
    <property type="match status" value="1"/>
</dbReference>
<dbReference type="PROSITE" id="PS50144">
    <property type="entry name" value="MATH"/>
    <property type="match status" value="1"/>
</dbReference>
<dbReference type="AlphaFoldDB" id="A0A4Y2ETF2"/>
<comment type="caution">
    <text evidence="3">The sequence shown here is derived from an EMBL/GenBank/DDBJ whole genome shotgun (WGS) entry which is preliminary data.</text>
</comment>
<keyword evidence="4" id="KW-1185">Reference proteome</keyword>
<organism evidence="3 4">
    <name type="scientific">Araneus ventricosus</name>
    <name type="common">Orbweaver spider</name>
    <name type="synonym">Epeira ventricosa</name>
    <dbReference type="NCBI Taxonomy" id="182803"/>
    <lineage>
        <taxon>Eukaryota</taxon>
        <taxon>Metazoa</taxon>
        <taxon>Ecdysozoa</taxon>
        <taxon>Arthropoda</taxon>
        <taxon>Chelicerata</taxon>
        <taxon>Arachnida</taxon>
        <taxon>Araneae</taxon>
        <taxon>Araneomorphae</taxon>
        <taxon>Entelegynae</taxon>
        <taxon>Araneoidea</taxon>
        <taxon>Araneidae</taxon>
        <taxon>Araneus</taxon>
    </lineage>
</organism>
<dbReference type="EMBL" id="BGPR01000680">
    <property type="protein sequence ID" value="GBM31306.1"/>
    <property type="molecule type" value="Genomic_DNA"/>
</dbReference>
<evidence type="ECO:0000313" key="3">
    <source>
        <dbReference type="EMBL" id="GBM31306.1"/>
    </source>
</evidence>
<evidence type="ECO:0000259" key="2">
    <source>
        <dbReference type="PROSITE" id="PS50144"/>
    </source>
</evidence>
<evidence type="ECO:0000259" key="1">
    <source>
        <dbReference type="PROSITE" id="PS50097"/>
    </source>
</evidence>
<dbReference type="InterPro" id="IPR011333">
    <property type="entry name" value="SKP1/BTB/POZ_sf"/>
</dbReference>
<dbReference type="SMART" id="SM00061">
    <property type="entry name" value="MATH"/>
    <property type="match status" value="1"/>
</dbReference>
<feature type="domain" description="MATH" evidence="2">
    <location>
        <begin position="8"/>
        <end position="138"/>
    </location>
</feature>